<name>A0A0E9RXS8_ANGAN</name>
<accession>A0A0E9RXS8</accession>
<evidence type="ECO:0000313" key="1">
    <source>
        <dbReference type="EMBL" id="JAH33926.1"/>
    </source>
</evidence>
<dbReference type="EMBL" id="GBXM01074651">
    <property type="protein sequence ID" value="JAH33926.1"/>
    <property type="molecule type" value="Transcribed_RNA"/>
</dbReference>
<organism evidence="1">
    <name type="scientific">Anguilla anguilla</name>
    <name type="common">European freshwater eel</name>
    <name type="synonym">Muraena anguilla</name>
    <dbReference type="NCBI Taxonomy" id="7936"/>
    <lineage>
        <taxon>Eukaryota</taxon>
        <taxon>Metazoa</taxon>
        <taxon>Chordata</taxon>
        <taxon>Craniata</taxon>
        <taxon>Vertebrata</taxon>
        <taxon>Euteleostomi</taxon>
        <taxon>Actinopterygii</taxon>
        <taxon>Neopterygii</taxon>
        <taxon>Teleostei</taxon>
        <taxon>Anguilliformes</taxon>
        <taxon>Anguillidae</taxon>
        <taxon>Anguilla</taxon>
    </lineage>
</organism>
<proteinExistence type="predicted"/>
<dbReference type="AlphaFoldDB" id="A0A0E9RXS8"/>
<sequence length="22" mass="2527">MSTSLVAYWVVPLPFGWNCLQD</sequence>
<protein>
    <submittedName>
        <fullName evidence="1">Uncharacterized protein</fullName>
    </submittedName>
</protein>
<reference evidence="1" key="2">
    <citation type="journal article" date="2015" name="Fish Shellfish Immunol.">
        <title>Early steps in the European eel (Anguilla anguilla)-Vibrio vulnificus interaction in the gills: Role of the RtxA13 toxin.</title>
        <authorList>
            <person name="Callol A."/>
            <person name="Pajuelo D."/>
            <person name="Ebbesson L."/>
            <person name="Teles M."/>
            <person name="MacKenzie S."/>
            <person name="Amaro C."/>
        </authorList>
    </citation>
    <scope>NUCLEOTIDE SEQUENCE</scope>
</reference>
<reference evidence="1" key="1">
    <citation type="submission" date="2014-11" db="EMBL/GenBank/DDBJ databases">
        <authorList>
            <person name="Amaro Gonzalez C."/>
        </authorList>
    </citation>
    <scope>NUCLEOTIDE SEQUENCE</scope>
</reference>